<gene>
    <name evidence="1" type="ORF">PLEPLA_LOCUS32463</name>
</gene>
<comment type="caution">
    <text evidence="1">The sequence shown here is derived from an EMBL/GenBank/DDBJ whole genome shotgun (WGS) entry which is preliminary data.</text>
</comment>
<dbReference type="Proteomes" id="UP001153269">
    <property type="component" value="Unassembled WGS sequence"/>
</dbReference>
<keyword evidence="2" id="KW-1185">Reference proteome</keyword>
<proteinExistence type="predicted"/>
<evidence type="ECO:0000313" key="1">
    <source>
        <dbReference type="EMBL" id="CAB1444745.1"/>
    </source>
</evidence>
<sequence>MLNSRKVLDMNFICSQHWLPRKPTLVHPDVSLQSQTVCPPPLWEALQGPPFPDQQVQEQLIPAAVTLLNHGGADFICIFHIRTSIHYFKKVAEMRKTCPHNHRVDLPVLLGDPETDTATLW</sequence>
<organism evidence="1 2">
    <name type="scientific">Pleuronectes platessa</name>
    <name type="common">European plaice</name>
    <dbReference type="NCBI Taxonomy" id="8262"/>
    <lineage>
        <taxon>Eukaryota</taxon>
        <taxon>Metazoa</taxon>
        <taxon>Chordata</taxon>
        <taxon>Craniata</taxon>
        <taxon>Vertebrata</taxon>
        <taxon>Euteleostomi</taxon>
        <taxon>Actinopterygii</taxon>
        <taxon>Neopterygii</taxon>
        <taxon>Teleostei</taxon>
        <taxon>Neoteleostei</taxon>
        <taxon>Acanthomorphata</taxon>
        <taxon>Carangaria</taxon>
        <taxon>Pleuronectiformes</taxon>
        <taxon>Pleuronectoidei</taxon>
        <taxon>Pleuronectidae</taxon>
        <taxon>Pleuronectes</taxon>
    </lineage>
</organism>
<dbReference type="EMBL" id="CADEAL010003446">
    <property type="protein sequence ID" value="CAB1444745.1"/>
    <property type="molecule type" value="Genomic_DNA"/>
</dbReference>
<reference evidence="1" key="1">
    <citation type="submission" date="2020-03" db="EMBL/GenBank/DDBJ databases">
        <authorList>
            <person name="Weist P."/>
        </authorList>
    </citation>
    <scope>NUCLEOTIDE SEQUENCE</scope>
</reference>
<accession>A0A9N7V8G9</accession>
<name>A0A9N7V8G9_PLEPL</name>
<protein>
    <submittedName>
        <fullName evidence="1">Uncharacterized protein</fullName>
    </submittedName>
</protein>
<evidence type="ECO:0000313" key="2">
    <source>
        <dbReference type="Proteomes" id="UP001153269"/>
    </source>
</evidence>
<dbReference type="AlphaFoldDB" id="A0A9N7V8G9"/>